<dbReference type="PROSITE" id="PS50093">
    <property type="entry name" value="PKD"/>
    <property type="match status" value="1"/>
</dbReference>
<sequence length="785" mass="84272">MADRYDGHTPCDETERDTNGNNTRFNAGENEGPTGSNSNLQRRSLLKLIGSASVAAAVPGLSSVASAETTYNGITFDRVVDAVDDLGMDPNGNEPIDSAYESALETGTLIEFPPGEYLLEDDHYISDVSRFGVRGLGNHRRDVQFLPAEGSAIGFFEGGGPGPYTVENVSFNERDDEVSMMYLDIRSNKGVYVNNIEFLGVTPLDDKNGHSLAVDVWDQDAVGIWENVYAGLDKPAVKADYPDGVAFFRAGVGHEGEVILRDSVIHERNSAATRLTAGPGVTTLENVEFVNNQNANIRFGAGDHPSKVSSATGCYVKVDGSRHSGDAIRVDASDNGYAGAVFRDIEIEWTKEAGRGVIALPGWGGHGSAEFHDCTVHNDGEKTLTVNADSVSPDDDEVIIENCSFTGSGRGFEAADRDGSVIRDSCIDMPNASIETFDTENVSNGGCGEDTNGGPSASITVTDKTELTVELSGSDSTDSDGDIVAYDWDINDATYQGESVSHTFDSGGTYSVTLVVEDDDGATDSTTTEVSVSETALEKHLEIRGTGITTEYAFEVSEQLQPVSGTIEEWDDVTETSATGYVTETSHSDEFTFDGEITSFEFLEGEADVFLDGEQIDLTMDRLEIRGTGTVTEYAFEVSERLEPVSGTIEEWDDVSGTSATGYVTETSDSDEFWVEGEIATFEFLEGHAEVYRNGDRIYPTERTLKIQGTGTPTEYAVEVGGEIEGVSDTLEGWDDVSGDTANGWVTNASHVDEFTFTGELTGVEFLQGEADVFVDGEEVDASAI</sequence>
<accession>A0A897MYS3</accession>
<feature type="domain" description="PKD" evidence="2">
    <location>
        <begin position="456"/>
        <end position="537"/>
    </location>
</feature>
<dbReference type="InterPro" id="IPR013783">
    <property type="entry name" value="Ig-like_fold"/>
</dbReference>
<evidence type="ECO:0000313" key="3">
    <source>
        <dbReference type="EMBL" id="QSG05431.1"/>
    </source>
</evidence>
<organism evidence="3 4">
    <name type="scientific">Halapricum desulfuricans</name>
    <dbReference type="NCBI Taxonomy" id="2841257"/>
    <lineage>
        <taxon>Archaea</taxon>
        <taxon>Methanobacteriati</taxon>
        <taxon>Methanobacteriota</taxon>
        <taxon>Stenosarchaea group</taxon>
        <taxon>Halobacteria</taxon>
        <taxon>Halobacteriales</taxon>
        <taxon>Haloarculaceae</taxon>
        <taxon>Halapricum</taxon>
    </lineage>
</organism>
<evidence type="ECO:0000259" key="2">
    <source>
        <dbReference type="PROSITE" id="PS50093"/>
    </source>
</evidence>
<name>A0A897MYS3_9EURY</name>
<dbReference type="InterPro" id="IPR022409">
    <property type="entry name" value="PKD/Chitinase_dom"/>
</dbReference>
<proteinExistence type="predicted"/>
<feature type="compositionally biased region" description="Basic and acidic residues" evidence="1">
    <location>
        <begin position="1"/>
        <end position="18"/>
    </location>
</feature>
<dbReference type="SMART" id="SM00089">
    <property type="entry name" value="PKD"/>
    <property type="match status" value="1"/>
</dbReference>
<feature type="region of interest" description="Disordered" evidence="1">
    <location>
        <begin position="1"/>
        <end position="39"/>
    </location>
</feature>
<reference evidence="3" key="1">
    <citation type="submission" date="2020-11" db="EMBL/GenBank/DDBJ databases">
        <title>Carbohydrate-dependent, anaerobic sulfur respiration: A novel catabolism in halophilic archaea.</title>
        <authorList>
            <person name="Sorokin D.Y."/>
            <person name="Messina E."/>
            <person name="Smedile F."/>
            <person name="La Cono V."/>
            <person name="Hallsworth J.E."/>
            <person name="Yakimov M.M."/>
        </authorList>
    </citation>
    <scope>NUCLEOTIDE SEQUENCE</scope>
    <source>
        <strain evidence="3">HSR12-1</strain>
    </source>
</reference>
<dbReference type="Pfam" id="PF18911">
    <property type="entry name" value="PKD_4"/>
    <property type="match status" value="1"/>
</dbReference>
<dbReference type="EMBL" id="CP064787">
    <property type="protein sequence ID" value="QSG05431.1"/>
    <property type="molecule type" value="Genomic_DNA"/>
</dbReference>
<dbReference type="Gene3D" id="2.60.40.10">
    <property type="entry name" value="Immunoglobulins"/>
    <property type="match status" value="1"/>
</dbReference>
<evidence type="ECO:0000313" key="4">
    <source>
        <dbReference type="Proteomes" id="UP000663525"/>
    </source>
</evidence>
<dbReference type="CDD" id="cd00146">
    <property type="entry name" value="PKD"/>
    <property type="match status" value="1"/>
</dbReference>
<dbReference type="InterPro" id="IPR035986">
    <property type="entry name" value="PKD_dom_sf"/>
</dbReference>
<protein>
    <recommendedName>
        <fullName evidence="2">PKD domain-containing protein</fullName>
    </recommendedName>
</protein>
<dbReference type="Proteomes" id="UP000663525">
    <property type="component" value="Chromosome"/>
</dbReference>
<dbReference type="InterPro" id="IPR006311">
    <property type="entry name" value="TAT_signal"/>
</dbReference>
<dbReference type="AlphaFoldDB" id="A0A897MYS3"/>
<dbReference type="SUPFAM" id="SSF51126">
    <property type="entry name" value="Pectin lyase-like"/>
    <property type="match status" value="1"/>
</dbReference>
<gene>
    <name evidence="3" type="ORF">HSR121_1084</name>
</gene>
<dbReference type="SUPFAM" id="SSF49299">
    <property type="entry name" value="PKD domain"/>
    <property type="match status" value="1"/>
</dbReference>
<evidence type="ECO:0000256" key="1">
    <source>
        <dbReference type="SAM" id="MobiDB-lite"/>
    </source>
</evidence>
<dbReference type="PROSITE" id="PS51318">
    <property type="entry name" value="TAT"/>
    <property type="match status" value="1"/>
</dbReference>
<dbReference type="InterPro" id="IPR011050">
    <property type="entry name" value="Pectin_lyase_fold/virulence"/>
</dbReference>
<dbReference type="InterPro" id="IPR000601">
    <property type="entry name" value="PKD_dom"/>
</dbReference>
<feature type="region of interest" description="Disordered" evidence="1">
    <location>
        <begin position="439"/>
        <end position="458"/>
    </location>
</feature>